<gene>
    <name evidence="6" type="ORF">SAMN05421749_101160</name>
</gene>
<dbReference type="SUPFAM" id="SSF55073">
    <property type="entry name" value="Nucleotide cyclase"/>
    <property type="match status" value="1"/>
</dbReference>
<dbReference type="PROSITE" id="PS50887">
    <property type="entry name" value="GGDEF"/>
    <property type="match status" value="1"/>
</dbReference>
<name>A0A1G6GM40_9GAMM</name>
<proteinExistence type="predicted"/>
<organism evidence="6 7">
    <name type="scientific">Acinetobacter marinus</name>
    <dbReference type="NCBI Taxonomy" id="281375"/>
    <lineage>
        <taxon>Bacteria</taxon>
        <taxon>Pseudomonadati</taxon>
        <taxon>Pseudomonadota</taxon>
        <taxon>Gammaproteobacteria</taxon>
        <taxon>Moraxellales</taxon>
        <taxon>Moraxellaceae</taxon>
        <taxon>Acinetobacter</taxon>
    </lineage>
</organism>
<dbReference type="EMBL" id="FMYK01000001">
    <property type="protein sequence ID" value="SDB83081.1"/>
    <property type="molecule type" value="Genomic_DNA"/>
</dbReference>
<keyword evidence="4" id="KW-0472">Membrane</keyword>
<comment type="catalytic activity">
    <reaction evidence="2">
        <text>2 GTP = 3',3'-c-di-GMP + 2 diphosphate</text>
        <dbReference type="Rhea" id="RHEA:24898"/>
        <dbReference type="ChEBI" id="CHEBI:33019"/>
        <dbReference type="ChEBI" id="CHEBI:37565"/>
        <dbReference type="ChEBI" id="CHEBI:58805"/>
        <dbReference type="EC" id="2.7.7.65"/>
    </reaction>
</comment>
<evidence type="ECO:0000259" key="5">
    <source>
        <dbReference type="PROSITE" id="PS50887"/>
    </source>
</evidence>
<dbReference type="EC" id="2.7.7.65" evidence="1"/>
<evidence type="ECO:0000256" key="1">
    <source>
        <dbReference type="ARBA" id="ARBA00012528"/>
    </source>
</evidence>
<sequence length="322" mass="37349">MKRLRQHPFSIIIGVLMLCCVLSIALFLQFGDVKAFQTWKWIDILGEGGAAAFALLWLVLVLKSRIHGQVTTLFVYGLCFTFFHLWMDVLDEFIKIPAQIQWDTWLESVPFPIGLTLLTLAVYFWHQEQLAINKQMQKRERIFRDHRLFDALTPLADANYFKSELNHMIEKNPSDTHSVILLDMVNFNQINQDYGYDEGSQILQHISQLISLNLRQTDLLCRYAGDRFTILMCNTDHQQAQAMCIALEKLISHSQYFHRQSNQLIPLHARTTYCEVIDRSAQTVLKRLNQQLIHLKSTELASKQRRPVAQPNPFATTSEATQ</sequence>
<keyword evidence="4" id="KW-1133">Transmembrane helix</keyword>
<dbReference type="NCBIfam" id="TIGR00254">
    <property type="entry name" value="GGDEF"/>
    <property type="match status" value="1"/>
</dbReference>
<feature type="domain" description="GGDEF" evidence="5">
    <location>
        <begin position="175"/>
        <end position="311"/>
    </location>
</feature>
<dbReference type="GO" id="GO:0052621">
    <property type="term" value="F:diguanylate cyclase activity"/>
    <property type="evidence" value="ECO:0007669"/>
    <property type="project" value="UniProtKB-EC"/>
</dbReference>
<dbReference type="SMART" id="SM00267">
    <property type="entry name" value="GGDEF"/>
    <property type="match status" value="1"/>
</dbReference>
<dbReference type="GO" id="GO:0005886">
    <property type="term" value="C:plasma membrane"/>
    <property type="evidence" value="ECO:0007669"/>
    <property type="project" value="TreeGrafter"/>
</dbReference>
<dbReference type="RefSeq" id="WP_244515922.1">
    <property type="nucleotide sequence ID" value="NZ_FMYK01000001.1"/>
</dbReference>
<keyword evidence="7" id="KW-1185">Reference proteome</keyword>
<dbReference type="PANTHER" id="PTHR45138">
    <property type="entry name" value="REGULATORY COMPONENTS OF SENSORY TRANSDUCTION SYSTEM"/>
    <property type="match status" value="1"/>
</dbReference>
<dbReference type="PANTHER" id="PTHR45138:SF9">
    <property type="entry name" value="DIGUANYLATE CYCLASE DGCM-RELATED"/>
    <property type="match status" value="1"/>
</dbReference>
<keyword evidence="4" id="KW-0812">Transmembrane</keyword>
<dbReference type="GO" id="GO:0043709">
    <property type="term" value="P:cell adhesion involved in single-species biofilm formation"/>
    <property type="evidence" value="ECO:0007669"/>
    <property type="project" value="TreeGrafter"/>
</dbReference>
<dbReference type="InterPro" id="IPR000160">
    <property type="entry name" value="GGDEF_dom"/>
</dbReference>
<feature type="transmembrane region" description="Helical" evidence="4">
    <location>
        <begin position="73"/>
        <end position="89"/>
    </location>
</feature>
<feature type="transmembrane region" description="Helical" evidence="4">
    <location>
        <begin position="9"/>
        <end position="29"/>
    </location>
</feature>
<dbReference type="GO" id="GO:1902201">
    <property type="term" value="P:negative regulation of bacterial-type flagellum-dependent cell motility"/>
    <property type="evidence" value="ECO:0007669"/>
    <property type="project" value="TreeGrafter"/>
</dbReference>
<feature type="region of interest" description="Disordered" evidence="3">
    <location>
        <begin position="303"/>
        <end position="322"/>
    </location>
</feature>
<protein>
    <recommendedName>
        <fullName evidence="1">diguanylate cyclase</fullName>
        <ecNumber evidence="1">2.7.7.65</ecNumber>
    </recommendedName>
</protein>
<evidence type="ECO:0000256" key="2">
    <source>
        <dbReference type="ARBA" id="ARBA00034247"/>
    </source>
</evidence>
<dbReference type="Proteomes" id="UP000242317">
    <property type="component" value="Unassembled WGS sequence"/>
</dbReference>
<feature type="transmembrane region" description="Helical" evidence="4">
    <location>
        <begin position="41"/>
        <end position="61"/>
    </location>
</feature>
<dbReference type="Gene3D" id="3.30.70.270">
    <property type="match status" value="1"/>
</dbReference>
<dbReference type="InterPro" id="IPR029787">
    <property type="entry name" value="Nucleotide_cyclase"/>
</dbReference>
<evidence type="ECO:0000313" key="7">
    <source>
        <dbReference type="Proteomes" id="UP000242317"/>
    </source>
</evidence>
<dbReference type="CDD" id="cd01949">
    <property type="entry name" value="GGDEF"/>
    <property type="match status" value="1"/>
</dbReference>
<reference evidence="7" key="1">
    <citation type="submission" date="2016-09" db="EMBL/GenBank/DDBJ databases">
        <authorList>
            <person name="Varghese N."/>
            <person name="Submissions S."/>
        </authorList>
    </citation>
    <scope>NUCLEOTIDE SEQUENCE [LARGE SCALE GENOMIC DNA]</scope>
    <source>
        <strain evidence="7">ANC 3699</strain>
    </source>
</reference>
<dbReference type="Pfam" id="PF00990">
    <property type="entry name" value="GGDEF"/>
    <property type="match status" value="1"/>
</dbReference>
<feature type="compositionally biased region" description="Polar residues" evidence="3">
    <location>
        <begin position="313"/>
        <end position="322"/>
    </location>
</feature>
<evidence type="ECO:0000313" key="6">
    <source>
        <dbReference type="EMBL" id="SDB83081.1"/>
    </source>
</evidence>
<dbReference type="InterPro" id="IPR050469">
    <property type="entry name" value="Diguanylate_Cyclase"/>
</dbReference>
<accession>A0A1G6GM40</accession>
<dbReference type="AlphaFoldDB" id="A0A1G6GM40"/>
<dbReference type="InterPro" id="IPR043128">
    <property type="entry name" value="Rev_trsase/Diguanyl_cyclase"/>
</dbReference>
<evidence type="ECO:0000256" key="4">
    <source>
        <dbReference type="SAM" id="Phobius"/>
    </source>
</evidence>
<evidence type="ECO:0000256" key="3">
    <source>
        <dbReference type="SAM" id="MobiDB-lite"/>
    </source>
</evidence>
<feature type="transmembrane region" description="Helical" evidence="4">
    <location>
        <begin position="109"/>
        <end position="126"/>
    </location>
</feature>